<name>A0A0A8YSE4_ARUDO</name>
<feature type="region of interest" description="Disordered" evidence="1">
    <location>
        <begin position="21"/>
        <end position="51"/>
    </location>
</feature>
<proteinExistence type="predicted"/>
<feature type="compositionally biased region" description="Basic and acidic residues" evidence="1">
    <location>
        <begin position="36"/>
        <end position="51"/>
    </location>
</feature>
<dbReference type="AlphaFoldDB" id="A0A0A8YSE4"/>
<reference evidence="2" key="1">
    <citation type="submission" date="2014-09" db="EMBL/GenBank/DDBJ databases">
        <authorList>
            <person name="Magalhaes I.L.F."/>
            <person name="Oliveira U."/>
            <person name="Santos F.R."/>
            <person name="Vidigal T.H.D.A."/>
            <person name="Brescovit A.D."/>
            <person name="Santos A.J."/>
        </authorList>
    </citation>
    <scope>NUCLEOTIDE SEQUENCE</scope>
    <source>
        <tissue evidence="2">Shoot tissue taken approximately 20 cm above the soil surface</tissue>
    </source>
</reference>
<evidence type="ECO:0000313" key="2">
    <source>
        <dbReference type="EMBL" id="JAD29391.1"/>
    </source>
</evidence>
<feature type="compositionally biased region" description="Polar residues" evidence="1">
    <location>
        <begin position="21"/>
        <end position="32"/>
    </location>
</feature>
<protein>
    <submittedName>
        <fullName evidence="2">Uncharacterized protein</fullName>
    </submittedName>
</protein>
<evidence type="ECO:0000256" key="1">
    <source>
        <dbReference type="SAM" id="MobiDB-lite"/>
    </source>
</evidence>
<organism evidence="2">
    <name type="scientific">Arundo donax</name>
    <name type="common">Giant reed</name>
    <name type="synonym">Donax arundinaceus</name>
    <dbReference type="NCBI Taxonomy" id="35708"/>
    <lineage>
        <taxon>Eukaryota</taxon>
        <taxon>Viridiplantae</taxon>
        <taxon>Streptophyta</taxon>
        <taxon>Embryophyta</taxon>
        <taxon>Tracheophyta</taxon>
        <taxon>Spermatophyta</taxon>
        <taxon>Magnoliopsida</taxon>
        <taxon>Liliopsida</taxon>
        <taxon>Poales</taxon>
        <taxon>Poaceae</taxon>
        <taxon>PACMAD clade</taxon>
        <taxon>Arundinoideae</taxon>
        <taxon>Arundineae</taxon>
        <taxon>Arundo</taxon>
    </lineage>
</organism>
<sequence length="51" mass="5748">MDKSTTDAITQHNTVILQQVKNLDFPKSQNQAPDCDGTKESVTQRDSQKRT</sequence>
<accession>A0A0A8YSE4</accession>
<dbReference type="EMBL" id="GBRH01268504">
    <property type="protein sequence ID" value="JAD29391.1"/>
    <property type="molecule type" value="Transcribed_RNA"/>
</dbReference>
<reference evidence="2" key="2">
    <citation type="journal article" date="2015" name="Data Brief">
        <title>Shoot transcriptome of the giant reed, Arundo donax.</title>
        <authorList>
            <person name="Barrero R.A."/>
            <person name="Guerrero F.D."/>
            <person name="Moolhuijzen P."/>
            <person name="Goolsby J.A."/>
            <person name="Tidwell J."/>
            <person name="Bellgard S.E."/>
            <person name="Bellgard M.I."/>
        </authorList>
    </citation>
    <scope>NUCLEOTIDE SEQUENCE</scope>
    <source>
        <tissue evidence="2">Shoot tissue taken approximately 20 cm above the soil surface</tissue>
    </source>
</reference>